<evidence type="ECO:0000259" key="12">
    <source>
        <dbReference type="Pfam" id="PF12019"/>
    </source>
</evidence>
<dbReference type="SUPFAM" id="SSF54523">
    <property type="entry name" value="Pili subunits"/>
    <property type="match status" value="1"/>
</dbReference>
<dbReference type="OrthoDB" id="6315619at2"/>
<dbReference type="InterPro" id="IPR022346">
    <property type="entry name" value="T2SS_GspH"/>
</dbReference>
<evidence type="ECO:0000256" key="1">
    <source>
        <dbReference type="ARBA" id="ARBA00004377"/>
    </source>
</evidence>
<evidence type="ECO:0000256" key="7">
    <source>
        <dbReference type="ARBA" id="ARBA00022989"/>
    </source>
</evidence>
<organism evidence="13 14">
    <name type="scientific">Rheinheimera riviphila</name>
    <dbReference type="NCBI Taxonomy" id="1834037"/>
    <lineage>
        <taxon>Bacteria</taxon>
        <taxon>Pseudomonadati</taxon>
        <taxon>Pseudomonadota</taxon>
        <taxon>Gammaproteobacteria</taxon>
        <taxon>Chromatiales</taxon>
        <taxon>Chromatiaceae</taxon>
        <taxon>Rheinheimera</taxon>
    </lineage>
</organism>
<evidence type="ECO:0000313" key="14">
    <source>
        <dbReference type="Proteomes" id="UP000283077"/>
    </source>
</evidence>
<dbReference type="InterPro" id="IPR012902">
    <property type="entry name" value="N_methyl_site"/>
</dbReference>
<keyword evidence="6 11" id="KW-0812">Transmembrane</keyword>
<dbReference type="Pfam" id="PF07963">
    <property type="entry name" value="N_methyl"/>
    <property type="match status" value="1"/>
</dbReference>
<sequence length="195" mass="22723">MLSSFDHNTLTINQTCPHDTVFESDIALSQQRQAGFSLLEILIVINLLGLMLAIGWPSLQEMLARQQAQSYIRQFQQHLNFARIMAISSGRVVTFCPWHNGECLNQWWQIPIQINQQQQQKNTELKLLRLLDRPTDAHWLYYNREQIQFRQDGSLQALQNGTFIYCAKQYSWHYTLTLSQAGRSQSEFVPTPCPH</sequence>
<dbReference type="InterPro" id="IPR045584">
    <property type="entry name" value="Pilin-like"/>
</dbReference>
<keyword evidence="3" id="KW-1003">Cell membrane</keyword>
<dbReference type="AlphaFoldDB" id="A0A437R4R0"/>
<dbReference type="RefSeq" id="WP_127697152.1">
    <property type="nucleotide sequence ID" value="NZ_SACS01000001.1"/>
</dbReference>
<dbReference type="GO" id="GO:0015627">
    <property type="term" value="C:type II protein secretion system complex"/>
    <property type="evidence" value="ECO:0007669"/>
    <property type="project" value="InterPro"/>
</dbReference>
<dbReference type="GO" id="GO:0005886">
    <property type="term" value="C:plasma membrane"/>
    <property type="evidence" value="ECO:0007669"/>
    <property type="project" value="UniProtKB-SubCell"/>
</dbReference>
<evidence type="ECO:0000256" key="6">
    <source>
        <dbReference type="ARBA" id="ARBA00022692"/>
    </source>
</evidence>
<accession>A0A437R4R0</accession>
<evidence type="ECO:0000256" key="9">
    <source>
        <dbReference type="ARBA" id="ARBA00025772"/>
    </source>
</evidence>
<proteinExistence type="inferred from homology"/>
<keyword evidence="14" id="KW-1185">Reference proteome</keyword>
<evidence type="ECO:0000313" key="13">
    <source>
        <dbReference type="EMBL" id="RVU41761.1"/>
    </source>
</evidence>
<evidence type="ECO:0000256" key="11">
    <source>
        <dbReference type="SAM" id="Phobius"/>
    </source>
</evidence>
<dbReference type="Gene3D" id="3.55.40.10">
    <property type="entry name" value="minor pseudopilin epsh domain"/>
    <property type="match status" value="1"/>
</dbReference>
<dbReference type="Pfam" id="PF12019">
    <property type="entry name" value="GspH"/>
    <property type="match status" value="1"/>
</dbReference>
<feature type="domain" description="General secretion pathway GspH" evidence="12">
    <location>
        <begin position="73"/>
        <end position="182"/>
    </location>
</feature>
<protein>
    <recommendedName>
        <fullName evidence="2">Type II secretion system protein H</fullName>
    </recommendedName>
    <alternativeName>
        <fullName evidence="10">General secretion pathway protein H</fullName>
    </alternativeName>
</protein>
<dbReference type="NCBIfam" id="TIGR02532">
    <property type="entry name" value="IV_pilin_GFxxxE"/>
    <property type="match status" value="1"/>
</dbReference>
<gene>
    <name evidence="13" type="ORF">EOE67_00755</name>
</gene>
<evidence type="ECO:0000256" key="2">
    <source>
        <dbReference type="ARBA" id="ARBA00021549"/>
    </source>
</evidence>
<comment type="subcellular location">
    <subcellularLocation>
        <location evidence="1">Cell inner membrane</location>
        <topology evidence="1">Single-pass membrane protein</topology>
    </subcellularLocation>
</comment>
<name>A0A437R4R0_9GAMM</name>
<comment type="caution">
    <text evidence="13">The sequence shown here is derived from an EMBL/GenBank/DDBJ whole genome shotgun (WGS) entry which is preliminary data.</text>
</comment>
<evidence type="ECO:0000256" key="5">
    <source>
        <dbReference type="ARBA" id="ARBA00022519"/>
    </source>
</evidence>
<keyword evidence="7 11" id="KW-1133">Transmembrane helix</keyword>
<evidence type="ECO:0000256" key="3">
    <source>
        <dbReference type="ARBA" id="ARBA00022475"/>
    </source>
</evidence>
<evidence type="ECO:0000256" key="10">
    <source>
        <dbReference type="ARBA" id="ARBA00030775"/>
    </source>
</evidence>
<feature type="transmembrane region" description="Helical" evidence="11">
    <location>
        <begin position="34"/>
        <end position="56"/>
    </location>
</feature>
<dbReference type="GO" id="GO:0015628">
    <property type="term" value="P:protein secretion by the type II secretion system"/>
    <property type="evidence" value="ECO:0007669"/>
    <property type="project" value="InterPro"/>
</dbReference>
<keyword evidence="5" id="KW-0997">Cell inner membrane</keyword>
<reference evidence="13 14" key="1">
    <citation type="submission" date="2019-01" db="EMBL/GenBank/DDBJ databases">
        <authorList>
            <person name="Chen W.-M."/>
        </authorList>
    </citation>
    <scope>NUCLEOTIDE SEQUENCE [LARGE SCALE GENOMIC DNA]</scope>
    <source>
        <strain evidence="13 14">KYPC3</strain>
    </source>
</reference>
<evidence type="ECO:0000256" key="4">
    <source>
        <dbReference type="ARBA" id="ARBA00022481"/>
    </source>
</evidence>
<dbReference type="EMBL" id="SACS01000001">
    <property type="protein sequence ID" value="RVU41761.1"/>
    <property type="molecule type" value="Genomic_DNA"/>
</dbReference>
<evidence type="ECO:0000256" key="8">
    <source>
        <dbReference type="ARBA" id="ARBA00023136"/>
    </source>
</evidence>
<comment type="similarity">
    <text evidence="9">Belongs to the GSP H family.</text>
</comment>
<dbReference type="Proteomes" id="UP000283077">
    <property type="component" value="Unassembled WGS sequence"/>
</dbReference>
<keyword evidence="8 11" id="KW-0472">Membrane</keyword>
<keyword evidence="4" id="KW-0488">Methylation</keyword>